<feature type="transmembrane region" description="Helical" evidence="6">
    <location>
        <begin position="140"/>
        <end position="158"/>
    </location>
</feature>
<evidence type="ECO:0000313" key="7">
    <source>
        <dbReference type="EMBL" id="AKJ38054.1"/>
    </source>
</evidence>
<keyword evidence="5 6" id="KW-0472">Membrane</keyword>
<evidence type="ECO:0000256" key="3">
    <source>
        <dbReference type="ARBA" id="ARBA00022692"/>
    </source>
</evidence>
<dbReference type="NCBIfam" id="TIGR00374">
    <property type="entry name" value="flippase-like domain"/>
    <property type="match status" value="1"/>
</dbReference>
<accession>A0A0G3C7R5</accession>
<evidence type="ECO:0000256" key="1">
    <source>
        <dbReference type="ARBA" id="ARBA00004651"/>
    </source>
</evidence>
<reference evidence="8" key="1">
    <citation type="submission" date="2014-06" db="EMBL/GenBank/DDBJ databases">
        <title>The complete genome sequence of Methanosarcina barkeri CM1.</title>
        <authorList>
            <consortium name="Pastoral Greenhouse Gas Research Consortium"/>
            <person name="Lambie S.C."/>
            <person name="Leahy S.C."/>
            <person name="Kelly W.J."/>
            <person name="Li D."/>
            <person name="Reilly K."/>
            <person name="Attwood G.T."/>
            <person name="Altermann E."/>
        </authorList>
    </citation>
    <scope>NUCLEOTIDE SEQUENCE [LARGE SCALE GENOMIC DNA]</scope>
    <source>
        <strain evidence="8">CM1</strain>
    </source>
</reference>
<dbReference type="GO" id="GO:0005886">
    <property type="term" value="C:plasma membrane"/>
    <property type="evidence" value="ECO:0007669"/>
    <property type="project" value="UniProtKB-SubCell"/>
</dbReference>
<protein>
    <submittedName>
        <fullName evidence="7">Uncharacterized protein</fullName>
    </submittedName>
</protein>
<keyword evidence="2" id="KW-1003">Cell membrane</keyword>
<feature type="transmembrane region" description="Helical" evidence="6">
    <location>
        <begin position="194"/>
        <end position="215"/>
    </location>
</feature>
<evidence type="ECO:0000256" key="4">
    <source>
        <dbReference type="ARBA" id="ARBA00022989"/>
    </source>
</evidence>
<dbReference type="GeneID" id="24884673"/>
<evidence type="ECO:0000313" key="8">
    <source>
        <dbReference type="Proteomes" id="UP000035331"/>
    </source>
</evidence>
<proteinExistence type="predicted"/>
<organism evidence="7 8">
    <name type="scientific">Methanosarcina barkeri CM1</name>
    <dbReference type="NCBI Taxonomy" id="796385"/>
    <lineage>
        <taxon>Archaea</taxon>
        <taxon>Methanobacteriati</taxon>
        <taxon>Methanobacteriota</taxon>
        <taxon>Stenosarchaea group</taxon>
        <taxon>Methanomicrobia</taxon>
        <taxon>Methanosarcinales</taxon>
        <taxon>Methanosarcinaceae</taxon>
        <taxon>Methanosarcina</taxon>
    </lineage>
</organism>
<evidence type="ECO:0000256" key="6">
    <source>
        <dbReference type="SAM" id="Phobius"/>
    </source>
</evidence>
<feature type="transmembrane region" description="Helical" evidence="6">
    <location>
        <begin position="227"/>
        <end position="248"/>
    </location>
</feature>
<dbReference type="GeneID" id="24844663"/>
<feature type="transmembrane region" description="Helical" evidence="6">
    <location>
        <begin position="268"/>
        <end position="293"/>
    </location>
</feature>
<feature type="transmembrane region" description="Helical" evidence="6">
    <location>
        <begin position="117"/>
        <end position="135"/>
    </location>
</feature>
<dbReference type="Proteomes" id="UP000035331">
    <property type="component" value="Chromosome"/>
</dbReference>
<gene>
    <name evidence="7" type="ORF">MCM1_0991</name>
</gene>
<dbReference type="EMBL" id="CP008746">
    <property type="protein sequence ID" value="AKJ38054.1"/>
    <property type="molecule type" value="Genomic_DNA"/>
</dbReference>
<comment type="subcellular location">
    <subcellularLocation>
        <location evidence="1">Cell membrane</location>
        <topology evidence="1">Multi-pass membrane protein</topology>
    </subcellularLocation>
</comment>
<dbReference type="PATRIC" id="fig|796385.3.peg.1245"/>
<dbReference type="InterPro" id="IPR022791">
    <property type="entry name" value="L-PG_synthase/AglD"/>
</dbReference>
<dbReference type="Pfam" id="PF03706">
    <property type="entry name" value="LPG_synthase_TM"/>
    <property type="match status" value="1"/>
</dbReference>
<dbReference type="RefSeq" id="WP_048118227.1">
    <property type="nucleotide sequence ID" value="NZ_CP008746.1"/>
</dbReference>
<dbReference type="PANTHER" id="PTHR40277">
    <property type="entry name" value="BLL5419 PROTEIN"/>
    <property type="match status" value="1"/>
</dbReference>
<evidence type="ECO:0000256" key="2">
    <source>
        <dbReference type="ARBA" id="ARBA00022475"/>
    </source>
</evidence>
<keyword evidence="3 6" id="KW-0812">Transmembrane</keyword>
<keyword evidence="4 6" id="KW-1133">Transmembrane helix</keyword>
<evidence type="ECO:0000256" key="5">
    <source>
        <dbReference type="ARBA" id="ARBA00023136"/>
    </source>
</evidence>
<reference evidence="7 8" key="2">
    <citation type="journal article" date="2015" name="Stand. Genomic Sci.">
        <title>The complete genome sequence of the rumen methanogen Methanosarcina barkeri CM1.</title>
        <authorList>
            <person name="Lambie S.C."/>
            <person name="Kelly W.J."/>
            <person name="Leahy S.C."/>
            <person name="Li D."/>
            <person name="Reilly K."/>
            <person name="McAllister T.A."/>
            <person name="Valle E.R."/>
            <person name="Attwood G.T."/>
            <person name="Altermann E."/>
        </authorList>
    </citation>
    <scope>NUCLEOTIDE SEQUENCE [LARGE SCALE GENOMIC DNA]</scope>
    <source>
        <strain evidence="7 8">CM1</strain>
    </source>
</reference>
<dbReference type="PANTHER" id="PTHR40277:SF1">
    <property type="entry name" value="BLL5419 PROTEIN"/>
    <property type="match status" value="1"/>
</dbReference>
<name>A0A0G3C7R5_METBA</name>
<dbReference type="AlphaFoldDB" id="A0A0G3C7R5"/>
<sequence length="297" mass="33550">MNWKTIGKTVVSLGLMFYLIAKLDLRTIYQTFTQTNLELLSLSLPFIALMYLIKAIKWKSLLDCINVQIPVKRSLEIILMGNFYGALTPGRAGEVSRAFYLDTENSRSIPTVVMDRVIDMVCLLVLSVLSIAFFFKDKNLIYIMTPMIMIFIAGIFVITNEKIVNLIFGIFSKRSEFKENYIKTIKQITGNKKAIFSVSALTLGYYLLNLLVYWIVIKSLNPALNSLLTFSLPIVVVLGNFPISISGFGVREFVSVTIFKLLNESSAYGFSCSIVLYFLTTLLPAIFGFILTLRKKP</sequence>